<evidence type="ECO:0000259" key="12">
    <source>
        <dbReference type="PROSITE" id="PS50106"/>
    </source>
</evidence>
<keyword evidence="5 7" id="KW-0378">Hydrolase</keyword>
<reference evidence="13" key="2">
    <citation type="submission" date="2023-01" db="EMBL/GenBank/DDBJ databases">
        <title>Draft genome sequence of Portibacter lacus strain NBRC 108769.</title>
        <authorList>
            <person name="Sun Q."/>
            <person name="Mori K."/>
        </authorList>
    </citation>
    <scope>NUCLEOTIDE SEQUENCE</scope>
    <source>
        <strain evidence="13">NBRC 108769</strain>
    </source>
</reference>
<dbReference type="InterPro" id="IPR029045">
    <property type="entry name" value="ClpP/crotonase-like_dom_sf"/>
</dbReference>
<dbReference type="InterPro" id="IPR011659">
    <property type="entry name" value="WD40"/>
</dbReference>
<dbReference type="CDD" id="cd07562">
    <property type="entry name" value="Peptidase_S41_TRI"/>
    <property type="match status" value="1"/>
</dbReference>
<evidence type="ECO:0000313" key="13">
    <source>
        <dbReference type="EMBL" id="GLR15616.1"/>
    </source>
</evidence>
<feature type="active site" description="Charge relay system" evidence="8">
    <location>
        <position position="1050"/>
    </location>
</feature>
<dbReference type="SUPFAM" id="SSF69304">
    <property type="entry name" value="Tricorn protease N-terminal domain"/>
    <property type="match status" value="1"/>
</dbReference>
<dbReference type="GO" id="GO:0006508">
    <property type="term" value="P:proteolysis"/>
    <property type="evidence" value="ECO:0007669"/>
    <property type="project" value="UniProtKB-UniRule"/>
</dbReference>
<evidence type="ECO:0000256" key="11">
    <source>
        <dbReference type="SAM" id="SignalP"/>
    </source>
</evidence>
<dbReference type="PANTHER" id="PTHR43253:SF1">
    <property type="entry name" value="TRICORN PROTEASE HOMOLOG 2-RELATED"/>
    <property type="match status" value="1"/>
</dbReference>
<comment type="subcellular location">
    <subcellularLocation>
        <location evidence="1 7">Cytoplasm</location>
    </subcellularLocation>
</comment>
<evidence type="ECO:0000256" key="3">
    <source>
        <dbReference type="ARBA" id="ARBA00022490"/>
    </source>
</evidence>
<evidence type="ECO:0000256" key="9">
    <source>
        <dbReference type="PIRSR" id="PIRSR036421-3"/>
    </source>
</evidence>
<evidence type="ECO:0000256" key="2">
    <source>
        <dbReference type="ARBA" id="ARBA00008524"/>
    </source>
</evidence>
<protein>
    <recommendedName>
        <fullName evidence="7">Tricorn protease homolog</fullName>
        <ecNumber evidence="7">3.4.21.-</ecNumber>
    </recommendedName>
</protein>
<dbReference type="SMART" id="SM00245">
    <property type="entry name" value="TSPc"/>
    <property type="match status" value="1"/>
</dbReference>
<dbReference type="Pfam" id="PF03572">
    <property type="entry name" value="Peptidase_S41"/>
    <property type="match status" value="1"/>
</dbReference>
<evidence type="ECO:0000256" key="7">
    <source>
        <dbReference type="PIRNR" id="PIRNR036421"/>
    </source>
</evidence>
<dbReference type="EMBL" id="BSOH01000001">
    <property type="protein sequence ID" value="GLR15616.1"/>
    <property type="molecule type" value="Genomic_DNA"/>
</dbReference>
<keyword evidence="4 7" id="KW-0645">Protease</keyword>
<evidence type="ECO:0000256" key="8">
    <source>
        <dbReference type="PIRSR" id="PIRSR036421-1"/>
    </source>
</evidence>
<feature type="active site" description="Charge relay system" evidence="8">
    <location>
        <position position="776"/>
    </location>
</feature>
<name>A0AA37SJE2_9BACT</name>
<dbReference type="SUPFAM" id="SSF52096">
    <property type="entry name" value="ClpP/crotonase"/>
    <property type="match status" value="1"/>
</dbReference>
<dbReference type="Proteomes" id="UP001156666">
    <property type="component" value="Unassembled WGS sequence"/>
</dbReference>
<dbReference type="InterPro" id="IPR001478">
    <property type="entry name" value="PDZ"/>
</dbReference>
<feature type="chain" id="PRO_5041439199" description="Tricorn protease homolog" evidence="11">
    <location>
        <begin position="19"/>
        <end position="1087"/>
    </location>
</feature>
<dbReference type="Pfam" id="PF07676">
    <property type="entry name" value="PD40"/>
    <property type="match status" value="2"/>
</dbReference>
<evidence type="ECO:0000256" key="4">
    <source>
        <dbReference type="ARBA" id="ARBA00022670"/>
    </source>
</evidence>
<dbReference type="GO" id="GO:0008236">
    <property type="term" value="F:serine-type peptidase activity"/>
    <property type="evidence" value="ECO:0007669"/>
    <property type="project" value="UniProtKB-UniRule"/>
</dbReference>
<organism evidence="13 14">
    <name type="scientific">Portibacter lacus</name>
    <dbReference type="NCBI Taxonomy" id="1099794"/>
    <lineage>
        <taxon>Bacteria</taxon>
        <taxon>Pseudomonadati</taxon>
        <taxon>Bacteroidota</taxon>
        <taxon>Saprospiria</taxon>
        <taxon>Saprospirales</taxon>
        <taxon>Haliscomenobacteraceae</taxon>
        <taxon>Portibacter</taxon>
    </lineage>
</organism>
<dbReference type="RefSeq" id="WP_235292516.1">
    <property type="nucleotide sequence ID" value="NZ_BSOH01000001.1"/>
</dbReference>
<dbReference type="Gene3D" id="2.120.10.60">
    <property type="entry name" value="Tricorn protease N-terminal domain"/>
    <property type="match status" value="1"/>
</dbReference>
<dbReference type="GO" id="GO:0005737">
    <property type="term" value="C:cytoplasm"/>
    <property type="evidence" value="ECO:0007669"/>
    <property type="project" value="UniProtKB-SubCell"/>
</dbReference>
<comment type="caution">
    <text evidence="13">The sequence shown here is derived from an EMBL/GenBank/DDBJ whole genome shotgun (WGS) entry which is preliminary data.</text>
</comment>
<dbReference type="InterPro" id="IPR036034">
    <property type="entry name" value="PDZ_sf"/>
</dbReference>
<dbReference type="SUPFAM" id="SSF82171">
    <property type="entry name" value="DPP6 N-terminal domain-like"/>
    <property type="match status" value="2"/>
</dbReference>
<dbReference type="InterPro" id="IPR012393">
    <property type="entry name" value="Tricorn_protease"/>
</dbReference>
<keyword evidence="3 7" id="KW-0963">Cytoplasm</keyword>
<evidence type="ECO:0000256" key="6">
    <source>
        <dbReference type="ARBA" id="ARBA00022825"/>
    </source>
</evidence>
<feature type="region of interest" description="Disordered" evidence="10">
    <location>
        <begin position="569"/>
        <end position="594"/>
    </location>
</feature>
<dbReference type="PANTHER" id="PTHR43253">
    <property type="entry name" value="TRICORN PROTEASE HOMOLOG 2-RELATED"/>
    <property type="match status" value="1"/>
</dbReference>
<dbReference type="Pfam" id="PF26549">
    <property type="entry name" value="Tricorn_N"/>
    <property type="match status" value="1"/>
</dbReference>
<keyword evidence="11" id="KW-0732">Signal</keyword>
<dbReference type="PROSITE" id="PS50106">
    <property type="entry name" value="PDZ"/>
    <property type="match status" value="1"/>
</dbReference>
<proteinExistence type="inferred from homology"/>
<dbReference type="InterPro" id="IPR011042">
    <property type="entry name" value="6-blade_b-propeller_TolB-like"/>
</dbReference>
<dbReference type="EC" id="3.4.21.-" evidence="7"/>
<evidence type="ECO:0000313" key="14">
    <source>
        <dbReference type="Proteomes" id="UP001156666"/>
    </source>
</evidence>
<dbReference type="Pfam" id="PF14684">
    <property type="entry name" value="Tricorn_C1"/>
    <property type="match status" value="1"/>
</dbReference>
<feature type="signal peptide" evidence="11">
    <location>
        <begin position="1"/>
        <end position="18"/>
    </location>
</feature>
<dbReference type="InterPro" id="IPR028204">
    <property type="entry name" value="Tricorn_C1"/>
</dbReference>
<reference evidence="13" key="1">
    <citation type="journal article" date="2014" name="Int. J. Syst. Evol. Microbiol.">
        <title>Complete genome sequence of Corynebacterium casei LMG S-19264T (=DSM 44701T), isolated from a smear-ripened cheese.</title>
        <authorList>
            <consortium name="US DOE Joint Genome Institute (JGI-PGF)"/>
            <person name="Walter F."/>
            <person name="Albersmeier A."/>
            <person name="Kalinowski J."/>
            <person name="Ruckert C."/>
        </authorList>
    </citation>
    <scope>NUCLEOTIDE SEQUENCE</scope>
    <source>
        <strain evidence="13">NBRC 108769</strain>
    </source>
</reference>
<evidence type="ECO:0000256" key="5">
    <source>
        <dbReference type="ARBA" id="ARBA00022801"/>
    </source>
</evidence>
<evidence type="ECO:0000256" key="10">
    <source>
        <dbReference type="SAM" id="MobiDB-lite"/>
    </source>
</evidence>
<dbReference type="Gene3D" id="3.30.750.44">
    <property type="match status" value="1"/>
</dbReference>
<feature type="site" description="Transition state stabilizer; via amide nitrogen" evidence="9">
    <location>
        <position position="995"/>
    </location>
</feature>
<gene>
    <name evidence="13" type="ORF">GCM10007940_02310</name>
</gene>
<keyword evidence="14" id="KW-1185">Reference proteome</keyword>
<dbReference type="Pfam" id="PF14685">
    <property type="entry name" value="PDZ_Tricorn"/>
    <property type="match status" value="1"/>
</dbReference>
<dbReference type="AlphaFoldDB" id="A0AA37SJE2"/>
<dbReference type="Gene3D" id="2.30.42.10">
    <property type="match status" value="1"/>
</dbReference>
<dbReference type="Gene3D" id="3.90.226.10">
    <property type="entry name" value="2-enoyl-CoA Hydratase, Chain A, domain 1"/>
    <property type="match status" value="1"/>
</dbReference>
<dbReference type="PIRSF" id="PIRSF036421">
    <property type="entry name" value="Tricorn_protease"/>
    <property type="match status" value="1"/>
</dbReference>
<feature type="domain" description="PDZ" evidence="12">
    <location>
        <begin position="783"/>
        <end position="866"/>
    </location>
</feature>
<dbReference type="Gene3D" id="2.120.10.30">
    <property type="entry name" value="TolB, C-terminal domain"/>
    <property type="match status" value="2"/>
</dbReference>
<dbReference type="SUPFAM" id="SSF50156">
    <property type="entry name" value="PDZ domain-like"/>
    <property type="match status" value="1"/>
</dbReference>
<evidence type="ECO:0000256" key="1">
    <source>
        <dbReference type="ARBA" id="ARBA00004496"/>
    </source>
</evidence>
<accession>A0AA37SJE2</accession>
<feature type="active site" description="Nucleophile" evidence="8">
    <location>
        <position position="994"/>
    </location>
</feature>
<dbReference type="InterPro" id="IPR005151">
    <property type="entry name" value="Tail-specific_protease"/>
</dbReference>
<dbReference type="InterPro" id="IPR029414">
    <property type="entry name" value="Tricorn_PDZ"/>
</dbReference>
<comment type="similarity">
    <text evidence="2 7">Belongs to the peptidase S41B family.</text>
</comment>
<sequence>MKLRLLPLFLLIATSLFAQENPNWIRNQVISPDGTQIAFTYKGDLYRIPVTGGQAQQLTFHEAHDYAATWSKDGEKLAFASNRYGNFDVYVMDAMGGPATRVTFHSNNEIPYTFSHDNKNIIFDAIRQDDAQHRQFPHRSQSELYSVPIAGGRVDQLLTFPAEDVQVSKDGSFMVYHDRVGGEDPMRKHHKSAVTRNIWKYDVTNNVHTQLTTYEGEDRTPVFSEDEKSFYFLKEIDGSFNVHQSTFTNPELSEKITNFKLHPVRFLSIGNGTLCFGFDGELYTMKIGEEPVKVPVSIRTQSSTNTDKFISINGSVAEMAISPSGKEIAFISRGEVFVTSVEESFTKRLTNTPENERFVTWGPKGKSVVYSSERDGKWSIFKTEKVREEEPFFYASTLLKESVVISNDKDNYLPNYSPDGKSLAFIEDRRTLKVKDSTGNEVTLLTPDDLFHMSDGDQNFKWSPDSKWLLVDWGKTLSNDEILLMAADGSKRVNLTESGYSDSSPLWVNKGKQMLWFSNRNGLKSYATSGQSQSDVYTMFFNQDEWDKFNLSEEDYKLQKAIEALKKKEEKEKKAKEAKEKESDEKKKGKKKEEEKAVKKDTLLTFEWDKMEDWTSRLTIHSSSLSDAVLSKDGETLYYLSRFEGKSNLWSTNLRTKETKMALKLDATRGSLMWDDEMKNLFLLSGGKISKIDVAKSKKEAVKIDGEMAYDADAERVAMFNHVWIRTNAIFYHPDFHGVDWPLMKKEYEKHLPSISNSYEFTELLSEMLGELNVSHAGARYRGLKVDNADETASLGIFMAYDHSGNGTLIEEIISGGPLDKSGLNVKAGMIIEKINGELVTADKDIAAYLNRIAGKFTLLEILDPKTQKREVITVKPITLREESALLYKRWVEINEDEVERLSGGKLGYVHIPGMGDGPYRSIYEDMMGKYFEKEGMIVDTRFNGGGDLVADLAMFFTGVPFITYATEAKVVGGEPTSRWTKPTLALIGEAQYSDGHCFSQGYTDLKIGKTVGMPTPGTCSFAGWEGLPDGSVWGVVPVSAKDINGNWMENLQTEPDVKVKNMPGMVDKGVDQQLEKAIEIMINDLK</sequence>
<comment type="function">
    <text evidence="7">Degrades oligopeptides.</text>
</comment>
<keyword evidence="6 7" id="KW-0720">Serine protease</keyword>